<feature type="region of interest" description="Disordered" evidence="1">
    <location>
        <begin position="1"/>
        <end position="21"/>
    </location>
</feature>
<sequence>MKEETNATEKNETWQSSTLPEGHKPISVKWIFKIKKSTTGEVKRYKARLVAKSYTHIQGVGYDEIFVLVARMETIKLLISIAA</sequence>
<dbReference type="EMBL" id="BSYR01000016">
    <property type="protein sequence ID" value="GMI78434.1"/>
    <property type="molecule type" value="Genomic_DNA"/>
</dbReference>
<organism evidence="3 4">
    <name type="scientific">Hibiscus trionum</name>
    <name type="common">Flower of an hour</name>
    <dbReference type="NCBI Taxonomy" id="183268"/>
    <lineage>
        <taxon>Eukaryota</taxon>
        <taxon>Viridiplantae</taxon>
        <taxon>Streptophyta</taxon>
        <taxon>Embryophyta</taxon>
        <taxon>Tracheophyta</taxon>
        <taxon>Spermatophyta</taxon>
        <taxon>Magnoliopsida</taxon>
        <taxon>eudicotyledons</taxon>
        <taxon>Gunneridae</taxon>
        <taxon>Pentapetalae</taxon>
        <taxon>rosids</taxon>
        <taxon>malvids</taxon>
        <taxon>Malvales</taxon>
        <taxon>Malvaceae</taxon>
        <taxon>Malvoideae</taxon>
        <taxon>Hibiscus</taxon>
    </lineage>
</organism>
<reference evidence="3" key="1">
    <citation type="submission" date="2023-05" db="EMBL/GenBank/DDBJ databases">
        <title>Genome and transcriptome analyses reveal genes involved in the formation of fine ridges on petal epidermal cells in Hibiscus trionum.</title>
        <authorList>
            <person name="Koshimizu S."/>
            <person name="Masuda S."/>
            <person name="Ishii T."/>
            <person name="Shirasu K."/>
            <person name="Hoshino A."/>
            <person name="Arita M."/>
        </authorList>
    </citation>
    <scope>NUCLEOTIDE SEQUENCE</scope>
    <source>
        <strain evidence="3">Hamamatsu line</strain>
    </source>
</reference>
<accession>A0A9W7HIW3</accession>
<keyword evidence="4" id="KW-1185">Reference proteome</keyword>
<evidence type="ECO:0000313" key="3">
    <source>
        <dbReference type="EMBL" id="GMI78434.1"/>
    </source>
</evidence>
<dbReference type="AlphaFoldDB" id="A0A9W7HIW3"/>
<protein>
    <submittedName>
        <fullName evidence="3">Cysteine-rich RLK (RECEPTOR-like protein kinase) 8</fullName>
    </submittedName>
</protein>
<name>A0A9W7HIW3_HIBTR</name>
<dbReference type="InterPro" id="IPR013103">
    <property type="entry name" value="RVT_2"/>
</dbReference>
<proteinExistence type="predicted"/>
<keyword evidence="3" id="KW-0418">Kinase</keyword>
<dbReference type="GO" id="GO:0016301">
    <property type="term" value="F:kinase activity"/>
    <property type="evidence" value="ECO:0007669"/>
    <property type="project" value="UniProtKB-KW"/>
</dbReference>
<evidence type="ECO:0000256" key="1">
    <source>
        <dbReference type="SAM" id="MobiDB-lite"/>
    </source>
</evidence>
<dbReference type="Proteomes" id="UP001165190">
    <property type="component" value="Unassembled WGS sequence"/>
</dbReference>
<comment type="caution">
    <text evidence="3">The sequence shown here is derived from an EMBL/GenBank/DDBJ whole genome shotgun (WGS) entry which is preliminary data.</text>
</comment>
<keyword evidence="3" id="KW-0808">Transferase</keyword>
<evidence type="ECO:0000259" key="2">
    <source>
        <dbReference type="Pfam" id="PF07727"/>
    </source>
</evidence>
<feature type="compositionally biased region" description="Basic and acidic residues" evidence="1">
    <location>
        <begin position="1"/>
        <end position="12"/>
    </location>
</feature>
<gene>
    <name evidence="3" type="ORF">HRI_001512700</name>
</gene>
<dbReference type="Pfam" id="PF07727">
    <property type="entry name" value="RVT_2"/>
    <property type="match status" value="1"/>
</dbReference>
<dbReference type="OrthoDB" id="1749346at2759"/>
<feature type="domain" description="Reverse transcriptase Ty1/copia-type" evidence="2">
    <location>
        <begin position="11"/>
        <end position="83"/>
    </location>
</feature>
<evidence type="ECO:0000313" key="4">
    <source>
        <dbReference type="Proteomes" id="UP001165190"/>
    </source>
</evidence>